<reference evidence="3" key="1">
    <citation type="submission" date="2021-01" db="EMBL/GenBank/DDBJ databases">
        <title>Whole genome shotgun sequence of Planotetraspora silvatica NBRC 100141.</title>
        <authorList>
            <person name="Komaki H."/>
            <person name="Tamura T."/>
        </authorList>
    </citation>
    <scope>NUCLEOTIDE SEQUENCE</scope>
    <source>
        <strain evidence="3">NBRC 100141</strain>
    </source>
</reference>
<sequence length="381" mass="41685">MTFHGEARHDHPPVPRESRRRPLKRPGWGIARLLTYVLSVAIHALTAAILVAAVVILVNWYDTVQGWLVGGGLAAIALWLRPRTIRPPKHAVTISRTEAPTMFEVADRIAEKVGASPVTTIHLHDLLFRCAHVRIGVRREPTLVIGLPLLVASTPRERAAMLGVAFAHDVAGDPARGPLVRSALDTAAAWRRSLLDVRVDRYSMPDDPVVALFAPAFPAERMGSQIIGKLAGWVLGSPLFLAEFALTRLVSGQSRLAVHHADQVAARAVSSQAVIEYLDALTMAEIRLTPILSAVRRGETLGGIREAVLNRNADHDMRRDASVAKRTWRDLEPPTALRAALLEASEAEEGSVGLDRGESDRIDAELERHLTRSLRELSQIT</sequence>
<feature type="transmembrane region" description="Helical" evidence="2">
    <location>
        <begin position="64"/>
        <end position="80"/>
    </location>
</feature>
<keyword evidence="2" id="KW-1133">Transmembrane helix</keyword>
<evidence type="ECO:0000256" key="1">
    <source>
        <dbReference type="SAM" id="MobiDB-lite"/>
    </source>
</evidence>
<dbReference type="CDD" id="cd07328">
    <property type="entry name" value="M48_Ste24p_like"/>
    <property type="match status" value="1"/>
</dbReference>
<dbReference type="Proteomes" id="UP000644610">
    <property type="component" value="Unassembled WGS sequence"/>
</dbReference>
<gene>
    <name evidence="3" type="ORF">Psi02_11960</name>
</gene>
<keyword evidence="2" id="KW-0812">Transmembrane</keyword>
<protein>
    <recommendedName>
        <fullName evidence="5">Peptidase M48 domain-containing protein</fullName>
    </recommendedName>
</protein>
<dbReference type="AlphaFoldDB" id="A0A8J3UJB1"/>
<feature type="transmembrane region" description="Helical" evidence="2">
    <location>
        <begin position="33"/>
        <end position="58"/>
    </location>
</feature>
<comment type="caution">
    <text evidence="3">The sequence shown here is derived from an EMBL/GenBank/DDBJ whole genome shotgun (WGS) entry which is preliminary data.</text>
</comment>
<feature type="compositionally biased region" description="Basic and acidic residues" evidence="1">
    <location>
        <begin position="1"/>
        <end position="17"/>
    </location>
</feature>
<feature type="region of interest" description="Disordered" evidence="1">
    <location>
        <begin position="1"/>
        <end position="21"/>
    </location>
</feature>
<dbReference type="EMBL" id="BOOQ01000005">
    <property type="protein sequence ID" value="GII44772.1"/>
    <property type="molecule type" value="Genomic_DNA"/>
</dbReference>
<evidence type="ECO:0000256" key="2">
    <source>
        <dbReference type="SAM" id="Phobius"/>
    </source>
</evidence>
<organism evidence="3 4">
    <name type="scientific">Planotetraspora silvatica</name>
    <dbReference type="NCBI Taxonomy" id="234614"/>
    <lineage>
        <taxon>Bacteria</taxon>
        <taxon>Bacillati</taxon>
        <taxon>Actinomycetota</taxon>
        <taxon>Actinomycetes</taxon>
        <taxon>Streptosporangiales</taxon>
        <taxon>Streptosporangiaceae</taxon>
        <taxon>Planotetraspora</taxon>
    </lineage>
</organism>
<accession>A0A8J3UJB1</accession>
<evidence type="ECO:0008006" key="5">
    <source>
        <dbReference type="Google" id="ProtNLM"/>
    </source>
</evidence>
<keyword evidence="4" id="KW-1185">Reference proteome</keyword>
<keyword evidence="2" id="KW-0472">Membrane</keyword>
<evidence type="ECO:0000313" key="4">
    <source>
        <dbReference type="Proteomes" id="UP000644610"/>
    </source>
</evidence>
<proteinExistence type="predicted"/>
<name>A0A8J3UJB1_9ACTN</name>
<evidence type="ECO:0000313" key="3">
    <source>
        <dbReference type="EMBL" id="GII44772.1"/>
    </source>
</evidence>